<dbReference type="Proteomes" id="UP000825935">
    <property type="component" value="Chromosome 4"/>
</dbReference>
<reference evidence="3" key="1">
    <citation type="submission" date="2021-08" db="EMBL/GenBank/DDBJ databases">
        <title>WGS assembly of Ceratopteris richardii.</title>
        <authorList>
            <person name="Marchant D.B."/>
            <person name="Chen G."/>
            <person name="Jenkins J."/>
            <person name="Shu S."/>
            <person name="Leebens-Mack J."/>
            <person name="Grimwood J."/>
            <person name="Schmutz J."/>
            <person name="Soltis P."/>
            <person name="Soltis D."/>
            <person name="Chen Z.-H."/>
        </authorList>
    </citation>
    <scope>NUCLEOTIDE SEQUENCE</scope>
    <source>
        <strain evidence="3">Whitten #5841</strain>
        <tissue evidence="3">Leaf</tissue>
    </source>
</reference>
<dbReference type="CDD" id="cd11393">
    <property type="entry name" value="bHLH_AtbHLH_like"/>
    <property type="match status" value="1"/>
</dbReference>
<evidence type="ECO:0000313" key="4">
    <source>
        <dbReference type="Proteomes" id="UP000825935"/>
    </source>
</evidence>
<accession>A0A8T2UXM4</accession>
<name>A0A8T2UXM4_CERRI</name>
<keyword evidence="2" id="KW-0804">Transcription</keyword>
<dbReference type="EMBL" id="CM035409">
    <property type="protein sequence ID" value="KAH7438656.1"/>
    <property type="molecule type" value="Genomic_DNA"/>
</dbReference>
<dbReference type="AlphaFoldDB" id="A0A8T2UXM4"/>
<protein>
    <recommendedName>
        <fullName evidence="5">BHLH domain-containing protein</fullName>
    </recommendedName>
</protein>
<dbReference type="InterPro" id="IPR045239">
    <property type="entry name" value="bHLH95_bHLH"/>
</dbReference>
<keyword evidence="4" id="KW-1185">Reference proteome</keyword>
<gene>
    <name evidence="3" type="ORF">KP509_04G024400</name>
</gene>
<dbReference type="InterPro" id="IPR036638">
    <property type="entry name" value="HLH_DNA-bd_sf"/>
</dbReference>
<sequence>MESSVDGAGIYFRKPAVHNVTKQDCVPYLHSISHSCAAKAAFNATPNAVIDTNAQYKLQSSAIPTPSVEVDPLDLRFSILRQLVPHGSKLEDNNDILEVAFQYVIDLEQQIQDCYGDMDTTTEGMGELQRKGLCIVHLSQFARSL</sequence>
<comment type="caution">
    <text evidence="3">The sequence shown here is derived from an EMBL/GenBank/DDBJ whole genome shotgun (WGS) entry which is preliminary data.</text>
</comment>
<proteinExistence type="predicted"/>
<organism evidence="3 4">
    <name type="scientific">Ceratopteris richardii</name>
    <name type="common">Triangle waterfern</name>
    <dbReference type="NCBI Taxonomy" id="49495"/>
    <lineage>
        <taxon>Eukaryota</taxon>
        <taxon>Viridiplantae</taxon>
        <taxon>Streptophyta</taxon>
        <taxon>Embryophyta</taxon>
        <taxon>Tracheophyta</taxon>
        <taxon>Polypodiopsida</taxon>
        <taxon>Polypodiidae</taxon>
        <taxon>Polypodiales</taxon>
        <taxon>Pteridineae</taxon>
        <taxon>Pteridaceae</taxon>
        <taxon>Parkerioideae</taxon>
        <taxon>Ceratopteris</taxon>
    </lineage>
</organism>
<dbReference type="OrthoDB" id="10500077at2759"/>
<dbReference type="GO" id="GO:0046983">
    <property type="term" value="F:protein dimerization activity"/>
    <property type="evidence" value="ECO:0007669"/>
    <property type="project" value="InterPro"/>
</dbReference>
<dbReference type="SUPFAM" id="SSF47459">
    <property type="entry name" value="HLH, helix-loop-helix DNA-binding domain"/>
    <property type="match status" value="1"/>
</dbReference>
<evidence type="ECO:0000256" key="2">
    <source>
        <dbReference type="ARBA" id="ARBA00023163"/>
    </source>
</evidence>
<evidence type="ECO:0000256" key="1">
    <source>
        <dbReference type="ARBA" id="ARBA00023015"/>
    </source>
</evidence>
<keyword evidence="1" id="KW-0805">Transcription regulation</keyword>
<evidence type="ECO:0000313" key="3">
    <source>
        <dbReference type="EMBL" id="KAH7438656.1"/>
    </source>
</evidence>
<evidence type="ECO:0008006" key="5">
    <source>
        <dbReference type="Google" id="ProtNLM"/>
    </source>
</evidence>